<protein>
    <submittedName>
        <fullName evidence="1">Uncharacterized protein</fullName>
    </submittedName>
</protein>
<accession>A0ACB9B425</accession>
<reference evidence="2" key="1">
    <citation type="journal article" date="2022" name="Mol. Ecol. Resour.">
        <title>The genomes of chicory, endive, great burdock and yacon provide insights into Asteraceae palaeo-polyploidization history and plant inulin production.</title>
        <authorList>
            <person name="Fan W."/>
            <person name="Wang S."/>
            <person name="Wang H."/>
            <person name="Wang A."/>
            <person name="Jiang F."/>
            <person name="Liu H."/>
            <person name="Zhao H."/>
            <person name="Xu D."/>
            <person name="Zhang Y."/>
        </authorList>
    </citation>
    <scope>NUCLEOTIDE SEQUENCE [LARGE SCALE GENOMIC DNA]</scope>
    <source>
        <strain evidence="2">cv. Yunnan</strain>
    </source>
</reference>
<name>A0ACB9B425_9ASTR</name>
<sequence length="72" mass="8152">MSWPILLRTTKQPRPQVGVFHRKAASSSSSSSSRADLQTGTLSNQVKITNRVRWLDLGALHQRPRISWLLEV</sequence>
<dbReference type="EMBL" id="CM042040">
    <property type="protein sequence ID" value="KAI3716649.1"/>
    <property type="molecule type" value="Genomic_DNA"/>
</dbReference>
<proteinExistence type="predicted"/>
<organism evidence="1 2">
    <name type="scientific">Smallanthus sonchifolius</name>
    <dbReference type="NCBI Taxonomy" id="185202"/>
    <lineage>
        <taxon>Eukaryota</taxon>
        <taxon>Viridiplantae</taxon>
        <taxon>Streptophyta</taxon>
        <taxon>Embryophyta</taxon>
        <taxon>Tracheophyta</taxon>
        <taxon>Spermatophyta</taxon>
        <taxon>Magnoliopsida</taxon>
        <taxon>eudicotyledons</taxon>
        <taxon>Gunneridae</taxon>
        <taxon>Pentapetalae</taxon>
        <taxon>asterids</taxon>
        <taxon>campanulids</taxon>
        <taxon>Asterales</taxon>
        <taxon>Asteraceae</taxon>
        <taxon>Asteroideae</taxon>
        <taxon>Heliantheae alliance</taxon>
        <taxon>Millerieae</taxon>
        <taxon>Smallanthus</taxon>
    </lineage>
</organism>
<evidence type="ECO:0000313" key="2">
    <source>
        <dbReference type="Proteomes" id="UP001056120"/>
    </source>
</evidence>
<comment type="caution">
    <text evidence="1">The sequence shown here is derived from an EMBL/GenBank/DDBJ whole genome shotgun (WGS) entry which is preliminary data.</text>
</comment>
<keyword evidence="2" id="KW-1185">Reference proteome</keyword>
<gene>
    <name evidence="1" type="ORF">L1987_67664</name>
</gene>
<dbReference type="Proteomes" id="UP001056120">
    <property type="component" value="Linkage Group LG23"/>
</dbReference>
<evidence type="ECO:0000313" key="1">
    <source>
        <dbReference type="EMBL" id="KAI3716649.1"/>
    </source>
</evidence>
<reference evidence="1 2" key="2">
    <citation type="journal article" date="2022" name="Mol. Ecol. Resour.">
        <title>The genomes of chicory, endive, great burdock and yacon provide insights into Asteraceae paleo-polyploidization history and plant inulin production.</title>
        <authorList>
            <person name="Fan W."/>
            <person name="Wang S."/>
            <person name="Wang H."/>
            <person name="Wang A."/>
            <person name="Jiang F."/>
            <person name="Liu H."/>
            <person name="Zhao H."/>
            <person name="Xu D."/>
            <person name="Zhang Y."/>
        </authorList>
    </citation>
    <scope>NUCLEOTIDE SEQUENCE [LARGE SCALE GENOMIC DNA]</scope>
    <source>
        <strain evidence="2">cv. Yunnan</strain>
        <tissue evidence="1">Leaves</tissue>
    </source>
</reference>